<reference evidence="1" key="1">
    <citation type="submission" date="2023-05" db="EMBL/GenBank/DDBJ databases">
        <authorList>
            <person name="Stuckert A."/>
        </authorList>
    </citation>
    <scope>NUCLEOTIDE SEQUENCE</scope>
</reference>
<protein>
    <submittedName>
        <fullName evidence="1">Uncharacterized protein</fullName>
    </submittedName>
</protein>
<comment type="caution">
    <text evidence="1">The sequence shown here is derived from an EMBL/GenBank/DDBJ whole genome shotgun (WGS) entry which is preliminary data.</text>
</comment>
<evidence type="ECO:0000313" key="2">
    <source>
        <dbReference type="Proteomes" id="UP001162483"/>
    </source>
</evidence>
<organism evidence="1 2">
    <name type="scientific">Staurois parvus</name>
    <dbReference type="NCBI Taxonomy" id="386267"/>
    <lineage>
        <taxon>Eukaryota</taxon>
        <taxon>Metazoa</taxon>
        <taxon>Chordata</taxon>
        <taxon>Craniata</taxon>
        <taxon>Vertebrata</taxon>
        <taxon>Euteleostomi</taxon>
        <taxon>Amphibia</taxon>
        <taxon>Batrachia</taxon>
        <taxon>Anura</taxon>
        <taxon>Neobatrachia</taxon>
        <taxon>Ranoidea</taxon>
        <taxon>Ranidae</taxon>
        <taxon>Staurois</taxon>
    </lineage>
</organism>
<accession>A0ABN9GWC0</accession>
<sequence length="41" mass="4639">MSCQSAPDRKIHRDPVMTILDLKVVGHKSEPMEASRMAHVH</sequence>
<name>A0ABN9GWC0_9NEOB</name>
<evidence type="ECO:0000313" key="1">
    <source>
        <dbReference type="EMBL" id="CAI9613767.1"/>
    </source>
</evidence>
<gene>
    <name evidence="1" type="ORF">SPARVUS_LOCUS14946460</name>
</gene>
<keyword evidence="2" id="KW-1185">Reference proteome</keyword>
<dbReference type="EMBL" id="CATNWA010019536">
    <property type="protein sequence ID" value="CAI9613767.1"/>
    <property type="molecule type" value="Genomic_DNA"/>
</dbReference>
<dbReference type="Proteomes" id="UP001162483">
    <property type="component" value="Unassembled WGS sequence"/>
</dbReference>
<feature type="non-terminal residue" evidence="1">
    <location>
        <position position="41"/>
    </location>
</feature>
<proteinExistence type="predicted"/>